<evidence type="ECO:0000313" key="3">
    <source>
        <dbReference type="Proteomes" id="UP001055553"/>
    </source>
</evidence>
<keyword evidence="1" id="KW-0472">Membrane</keyword>
<feature type="transmembrane region" description="Helical" evidence="1">
    <location>
        <begin position="7"/>
        <end position="30"/>
    </location>
</feature>
<keyword evidence="1" id="KW-0812">Transmembrane</keyword>
<dbReference type="GeneID" id="74568056"/>
<accession>A0A915WSG6</accession>
<evidence type="ECO:0008006" key="4">
    <source>
        <dbReference type="Google" id="ProtNLM"/>
    </source>
</evidence>
<evidence type="ECO:0000313" key="2">
    <source>
        <dbReference type="EMBL" id="BBL45280.1"/>
    </source>
</evidence>
<evidence type="ECO:0000256" key="1">
    <source>
        <dbReference type="SAM" id="Phobius"/>
    </source>
</evidence>
<name>A0A915WSG6_9ARCH</name>
<reference evidence="3" key="1">
    <citation type="journal article" date="2022" name="Int. J. Syst. Evol. Microbiol.">
        <title>Nanobdella aerobiophila gen. nov., sp. nov., a thermoacidophilic, obligate ectosymbiotic archaeon, and proposal of Nanobdellaceae fam. nov., Nanobdellales ord. nov. and Nanobdellia class. nov.</title>
        <authorList>
            <person name="Kato S."/>
            <person name="Ogasawara A."/>
            <person name="Itoh T."/>
            <person name="Sakai H.D."/>
            <person name="Shimizu M."/>
            <person name="Yuki M."/>
            <person name="Kaneko M."/>
            <person name="Takashina T."/>
            <person name="Ohkuma M."/>
        </authorList>
    </citation>
    <scope>NUCLEOTIDE SEQUENCE [LARGE SCALE GENOMIC DNA]</scope>
    <source>
        <strain evidence="3">MJ1</strain>
    </source>
</reference>
<dbReference type="EMBL" id="AP019769">
    <property type="protein sequence ID" value="BBL45280.1"/>
    <property type="molecule type" value="Genomic_DNA"/>
</dbReference>
<keyword evidence="1" id="KW-1133">Transmembrane helix</keyword>
<gene>
    <name evidence="2" type="ORF">MJ1_0105</name>
</gene>
<organism evidence="2 3">
    <name type="scientific">Nanobdella aerobiophila</name>
    <dbReference type="NCBI Taxonomy" id="2586965"/>
    <lineage>
        <taxon>Archaea</taxon>
        <taxon>Nanobdellota</taxon>
        <taxon>Nanobdellia</taxon>
        <taxon>Nanobdellales</taxon>
        <taxon>Nanobdellaceae</taxon>
        <taxon>Nanobdella</taxon>
    </lineage>
</organism>
<dbReference type="Proteomes" id="UP001055553">
    <property type="component" value="Chromosome"/>
</dbReference>
<dbReference type="RefSeq" id="WP_258393319.1">
    <property type="nucleotide sequence ID" value="NZ_AP019769.1"/>
</dbReference>
<protein>
    <recommendedName>
        <fullName evidence="4">Transmembrane protein</fullName>
    </recommendedName>
</protein>
<dbReference type="KEGG" id="naer:MJ1_0105"/>
<sequence>MRNQIEFIYVLLFIAFITVIIILSFVSISLSSKQNEIFIRFTSSVTLTDYFLGYINTLITQQAYTQSYIAGLNSWGKEYWAAYPEACGAPQSCQAALNYYSNLTEEGIATNIYNSIYDLEKLQYYYPYNIETNISTNYYAGVLGSCNNIEAGNYNYEYPVYVTGIYLTVYNNNSEYIYPYSANQTVSDNPAFYLYNEGVQFSQSGEFSQCSFVDCANALNNNFINTCAQNFEQFTNNPYIKCNESIETPNLCSASCPYTCIAQNTACIITLSCEDTQYNIYYNGNTVPQKININSIVYQNNDTYTAHKICDYSCTYTYNLTTGQVISSSCTLNNNQDSCNSNNNIICGSSSSKNGEGTINYNYIYSISNTCSACVLGTYCGCDQSLAQECVQSISCPATITPPTPTSCIN</sequence>
<dbReference type="AlphaFoldDB" id="A0A915WSG6"/>
<proteinExistence type="predicted"/>
<keyword evidence="3" id="KW-1185">Reference proteome</keyword>